<keyword evidence="4" id="KW-1185">Reference proteome</keyword>
<evidence type="ECO:0000313" key="2">
    <source>
        <dbReference type="EMBL" id="MEY9314384.1"/>
    </source>
</evidence>
<evidence type="ECO:0000313" key="3">
    <source>
        <dbReference type="Proteomes" id="UP000673383"/>
    </source>
</evidence>
<organism evidence="1 3">
    <name type="scientific">Bradyrhizobium elkanii</name>
    <dbReference type="NCBI Taxonomy" id="29448"/>
    <lineage>
        <taxon>Bacteria</taxon>
        <taxon>Pseudomonadati</taxon>
        <taxon>Pseudomonadota</taxon>
        <taxon>Alphaproteobacteria</taxon>
        <taxon>Hyphomicrobiales</taxon>
        <taxon>Nitrobacteraceae</taxon>
        <taxon>Bradyrhizobium</taxon>
    </lineage>
</organism>
<sequence length="82" mass="8561">MTQVTYFVALPFVAADDGIVAGEPTECFNSTAVVMRAEALSRKPGHVGAVAFSRTGDPATGDFGDAKIIRKFGDVPDDLSAL</sequence>
<dbReference type="AlphaFoldDB" id="A0A7Y8R5W1"/>
<protein>
    <submittedName>
        <fullName evidence="1">Uncharacterized protein</fullName>
    </submittedName>
</protein>
<reference evidence="1" key="1">
    <citation type="submission" date="2021-02" db="EMBL/GenBank/DDBJ databases">
        <title>Genomic Encyclopedia of Type Strains, Phase IV (KMG-V): Genome sequencing to study the core and pangenomes of soil and plant-associated prokaryotes.</title>
        <authorList>
            <person name="Whitman W."/>
        </authorList>
    </citation>
    <scope>NUCLEOTIDE SEQUENCE</scope>
    <source>
        <strain evidence="1">USDA 406</strain>
    </source>
</reference>
<dbReference type="Proteomes" id="UP000673383">
    <property type="component" value="Unassembled WGS sequence"/>
</dbReference>
<reference evidence="2 4" key="2">
    <citation type="submission" date="2024-07" db="EMBL/GenBank/DDBJ databases">
        <title>Genomic Encyclopedia of Type Strains, Phase V (KMG-V): Genome sequencing to study the core and pangenomes of soil and plant-associated prokaryotes.</title>
        <authorList>
            <person name="Whitman W."/>
        </authorList>
    </citation>
    <scope>NUCLEOTIDE SEQUENCE [LARGE SCALE GENOMIC DNA]</scope>
    <source>
        <strain evidence="2 4">USDA 415</strain>
    </source>
</reference>
<evidence type="ECO:0000313" key="1">
    <source>
        <dbReference type="EMBL" id="MBP1290625.1"/>
    </source>
</evidence>
<name>A0A7Y8R5W1_BRAEL</name>
<accession>A0A7Y8R5W1</accession>
<dbReference type="RefSeq" id="WP_016844879.1">
    <property type="nucleotide sequence ID" value="NZ_CP126004.1"/>
</dbReference>
<dbReference type="Proteomes" id="UP001565471">
    <property type="component" value="Unassembled WGS sequence"/>
</dbReference>
<evidence type="ECO:0000313" key="4">
    <source>
        <dbReference type="Proteomes" id="UP001565471"/>
    </source>
</evidence>
<dbReference type="EMBL" id="JBGBZA010000002">
    <property type="protein sequence ID" value="MEY9314384.1"/>
    <property type="molecule type" value="Genomic_DNA"/>
</dbReference>
<comment type="caution">
    <text evidence="1">The sequence shown here is derived from an EMBL/GenBank/DDBJ whole genome shotgun (WGS) entry which is preliminary data.</text>
</comment>
<dbReference type="EMBL" id="JAFICZ010000001">
    <property type="protein sequence ID" value="MBP1290625.1"/>
    <property type="molecule type" value="Genomic_DNA"/>
</dbReference>
<gene>
    <name evidence="2" type="ORF">ABIF29_001183</name>
    <name evidence="1" type="ORF">JOH49_000378</name>
</gene>
<proteinExistence type="predicted"/>